<evidence type="ECO:0000313" key="2">
    <source>
        <dbReference type="EMBL" id="MDN5213467.1"/>
    </source>
</evidence>
<comment type="caution">
    <text evidence="2">The sequence shown here is derived from an EMBL/GenBank/DDBJ whole genome shotgun (WGS) entry which is preliminary data.</text>
</comment>
<feature type="domain" description="3-keto-alpha-glucoside-1,2-lyase/3-keto-2-hydroxy-glucal hydratase" evidence="1">
    <location>
        <begin position="56"/>
        <end position="257"/>
    </location>
</feature>
<accession>A0ABT8L8Z2</accession>
<dbReference type="Gene3D" id="2.60.120.560">
    <property type="entry name" value="Exo-inulinase, domain 1"/>
    <property type="match status" value="1"/>
</dbReference>
<proteinExistence type="predicted"/>
<protein>
    <submittedName>
        <fullName evidence="2">DUF1080 domain-containing protein</fullName>
    </submittedName>
</protein>
<organism evidence="2 3">
    <name type="scientific">Agaribacillus aureus</name>
    <dbReference type="NCBI Taxonomy" id="3051825"/>
    <lineage>
        <taxon>Bacteria</taxon>
        <taxon>Pseudomonadati</taxon>
        <taxon>Bacteroidota</taxon>
        <taxon>Cytophagia</taxon>
        <taxon>Cytophagales</taxon>
        <taxon>Splendidivirgaceae</taxon>
        <taxon>Agaribacillus</taxon>
    </lineage>
</organism>
<dbReference type="Proteomes" id="UP001172083">
    <property type="component" value="Unassembled WGS sequence"/>
</dbReference>
<dbReference type="InterPro" id="IPR010496">
    <property type="entry name" value="AL/BT2_dom"/>
</dbReference>
<sequence length="259" mass="29287">MEYIMQKLLTSFTKVLAITAVSVLIVSCGGKEKNKTVQDSAEALVEKEASPAEEAWISLFDGSSTDGWRGFNSEKLPENWIIEDGSLKSLGTGGDIGGDIVYGAREFDNFELRFEWKISEGGNSGVFYHVLEGEKYEAPYENAPEYQVLDDIGFPEPLKDWQMVGADYAMHPADPEKKVVKPAGEWNTSRIIFTPQKVEHWLNGNKIVEFEPWTEEWYANRNSGKWEDYPDYGLAKSGLIAIQDHGSFIWYKNIKIKPL</sequence>
<keyword evidence="3" id="KW-1185">Reference proteome</keyword>
<evidence type="ECO:0000313" key="3">
    <source>
        <dbReference type="Proteomes" id="UP001172083"/>
    </source>
</evidence>
<dbReference type="PROSITE" id="PS51257">
    <property type="entry name" value="PROKAR_LIPOPROTEIN"/>
    <property type="match status" value="1"/>
</dbReference>
<name>A0ABT8L8Z2_9BACT</name>
<dbReference type="EMBL" id="JAUJEB010000003">
    <property type="protein sequence ID" value="MDN5213467.1"/>
    <property type="molecule type" value="Genomic_DNA"/>
</dbReference>
<reference evidence="2" key="1">
    <citation type="submission" date="2023-06" db="EMBL/GenBank/DDBJ databases">
        <title>Genomic of Agaribacillus aureum.</title>
        <authorList>
            <person name="Wang G."/>
        </authorList>
    </citation>
    <scope>NUCLEOTIDE SEQUENCE</scope>
    <source>
        <strain evidence="2">BMA12</strain>
    </source>
</reference>
<evidence type="ECO:0000259" key="1">
    <source>
        <dbReference type="Pfam" id="PF06439"/>
    </source>
</evidence>
<gene>
    <name evidence="2" type="ORF">QQ020_15460</name>
</gene>
<dbReference type="RefSeq" id="WP_346758805.1">
    <property type="nucleotide sequence ID" value="NZ_JAUJEB010000003.1"/>
</dbReference>
<dbReference type="Pfam" id="PF06439">
    <property type="entry name" value="3keto-disac_hyd"/>
    <property type="match status" value="1"/>
</dbReference>